<dbReference type="PANTHER" id="PTHR47958">
    <property type="entry name" value="ATP-DEPENDENT RNA HELICASE DBP3"/>
    <property type="match status" value="1"/>
</dbReference>
<evidence type="ECO:0000313" key="12">
    <source>
        <dbReference type="EMBL" id="EGZ29979.1"/>
    </source>
</evidence>
<evidence type="ECO:0000259" key="11">
    <source>
        <dbReference type="PROSITE" id="PS51195"/>
    </source>
</evidence>
<feature type="domain" description="DEAD-box RNA helicase Q" evidence="11">
    <location>
        <begin position="84"/>
        <end position="112"/>
    </location>
</feature>
<evidence type="ECO:0000256" key="8">
    <source>
        <dbReference type="SAM" id="MobiDB-lite"/>
    </source>
</evidence>
<evidence type="ECO:0000256" key="2">
    <source>
        <dbReference type="ARBA" id="ARBA00022741"/>
    </source>
</evidence>
<dbReference type="SMART" id="SM00487">
    <property type="entry name" value="DEXDc"/>
    <property type="match status" value="1"/>
</dbReference>
<dbReference type="STRING" id="1094619.G4YL64"/>
<reference evidence="12 13" key="1">
    <citation type="journal article" date="2006" name="Science">
        <title>Phytophthora genome sequences uncover evolutionary origins and mechanisms of pathogenesis.</title>
        <authorList>
            <person name="Tyler B.M."/>
            <person name="Tripathy S."/>
            <person name="Zhang X."/>
            <person name="Dehal P."/>
            <person name="Jiang R.H."/>
            <person name="Aerts A."/>
            <person name="Arredondo F.D."/>
            <person name="Baxter L."/>
            <person name="Bensasson D."/>
            <person name="Beynon J.L."/>
            <person name="Chapman J."/>
            <person name="Damasceno C.M."/>
            <person name="Dorrance A.E."/>
            <person name="Dou D."/>
            <person name="Dickerman A.W."/>
            <person name="Dubchak I.L."/>
            <person name="Garbelotto M."/>
            <person name="Gijzen M."/>
            <person name="Gordon S.G."/>
            <person name="Govers F."/>
            <person name="Grunwald N.J."/>
            <person name="Huang W."/>
            <person name="Ivors K.L."/>
            <person name="Jones R.W."/>
            <person name="Kamoun S."/>
            <person name="Krampis K."/>
            <person name="Lamour K.H."/>
            <person name="Lee M.K."/>
            <person name="McDonald W.H."/>
            <person name="Medina M."/>
            <person name="Meijer H.J."/>
            <person name="Nordberg E.K."/>
            <person name="Maclean D.J."/>
            <person name="Ospina-Giraldo M.D."/>
            <person name="Morris P.F."/>
            <person name="Phuntumart V."/>
            <person name="Putnam N.H."/>
            <person name="Rash S."/>
            <person name="Rose J.K."/>
            <person name="Sakihama Y."/>
            <person name="Salamov A.A."/>
            <person name="Savidor A."/>
            <person name="Scheuring C.F."/>
            <person name="Smith B.M."/>
            <person name="Sobral B.W."/>
            <person name="Terry A."/>
            <person name="Torto-Alalibo T.A."/>
            <person name="Win J."/>
            <person name="Xu Z."/>
            <person name="Zhang H."/>
            <person name="Grigoriev I.V."/>
            <person name="Rokhsar D.S."/>
            <person name="Boore J.L."/>
        </authorList>
    </citation>
    <scope>NUCLEOTIDE SEQUENCE [LARGE SCALE GENOMIC DNA]</scope>
    <source>
        <strain evidence="12 13">P6497</strain>
    </source>
</reference>
<dbReference type="CDD" id="cd17966">
    <property type="entry name" value="DEADc_DDX5_DDX17"/>
    <property type="match status" value="1"/>
</dbReference>
<dbReference type="InterPro" id="IPR014014">
    <property type="entry name" value="RNA_helicase_DEAD_Q_motif"/>
</dbReference>
<dbReference type="GeneID" id="20662341"/>
<protein>
    <recommendedName>
        <fullName evidence="1">RNA helicase</fullName>
        <ecNumber evidence="1">3.6.4.13</ecNumber>
    </recommendedName>
</protein>
<dbReference type="GO" id="GO:0016787">
    <property type="term" value="F:hydrolase activity"/>
    <property type="evidence" value="ECO:0007669"/>
    <property type="project" value="UniProtKB-KW"/>
</dbReference>
<evidence type="ECO:0000259" key="10">
    <source>
        <dbReference type="PROSITE" id="PS51194"/>
    </source>
</evidence>
<sequence>MYGGGGDRYGDSSSRRGGGFGGGGDLGSNLDTHIQWDLSKLPVFEKNFYYEHPDVSKRTEEDYEKWKRDNQIIVSGKGVPKCVLSFEEASFPEYVLEEVVRLGFDKPTPIQCQGWPMALSGRDMVGISATGSGKTLAFLLPAIVHINAQVRNLQQTLFRGFFSREGVKRSSEREQHANTSNPSALACVCFLPYLQPGDGPIVLIIAPTRELAVQIQAECNKFGASSKIKNTCVYGGVPKGGQIADLRRGVEICICTPGRMIDMLSMGKTNLRRVTYLVLDEADRMLDMGFEPQLRKIVSQIRPDRQTLMWSATWPKEIVSLANDFLTDFIQVTVGSLDLTANKRIKQIVEVMDDHQKYNSLQDHLRDIYEGGRIIIFCETKRGADELSRNLRNTRYMCKAIHGNKSQEERDYVLREFKDGRTQILVATDVASRGLDIKDIRYVVNFDMPKNIEDYIHRIGRTARAGNKGTSISFFTPTNNARLAGPLVKILEEAEQEVPRDLRDLVGRGGGGGRGRGGYGGGRGRW</sequence>
<dbReference type="CDD" id="cd18787">
    <property type="entry name" value="SF2_C_DEAD"/>
    <property type="match status" value="1"/>
</dbReference>
<dbReference type="PROSITE" id="PS00039">
    <property type="entry name" value="DEAD_ATP_HELICASE"/>
    <property type="match status" value="1"/>
</dbReference>
<dbReference type="InterPro" id="IPR000629">
    <property type="entry name" value="RNA-helicase_DEAD-box_CS"/>
</dbReference>
<accession>G4YL64</accession>
<dbReference type="AlphaFoldDB" id="G4YL64"/>
<dbReference type="SUPFAM" id="SSF52540">
    <property type="entry name" value="P-loop containing nucleoside triphosphate hydrolases"/>
    <property type="match status" value="1"/>
</dbReference>
<feature type="compositionally biased region" description="Gly residues" evidence="8">
    <location>
        <begin position="507"/>
        <end position="526"/>
    </location>
</feature>
<evidence type="ECO:0000256" key="6">
    <source>
        <dbReference type="PROSITE-ProRule" id="PRU00552"/>
    </source>
</evidence>
<dbReference type="GO" id="GO:0003724">
    <property type="term" value="F:RNA helicase activity"/>
    <property type="evidence" value="ECO:0007669"/>
    <property type="project" value="UniProtKB-EC"/>
</dbReference>
<dbReference type="FunFam" id="3.40.50.300:FF:000008">
    <property type="entry name" value="ATP-dependent RNA helicase RhlB"/>
    <property type="match status" value="1"/>
</dbReference>
<dbReference type="GO" id="GO:0003676">
    <property type="term" value="F:nucleic acid binding"/>
    <property type="evidence" value="ECO:0007669"/>
    <property type="project" value="InterPro"/>
</dbReference>
<feature type="domain" description="Helicase ATP-binding" evidence="9">
    <location>
        <begin position="115"/>
        <end position="332"/>
    </location>
</feature>
<dbReference type="InParanoid" id="G4YL64"/>
<evidence type="ECO:0000259" key="9">
    <source>
        <dbReference type="PROSITE" id="PS51192"/>
    </source>
</evidence>
<dbReference type="OMA" id="STMPKFE"/>
<dbReference type="KEGG" id="psoj:PHYSODRAFT_538125"/>
<dbReference type="PROSITE" id="PS51192">
    <property type="entry name" value="HELICASE_ATP_BIND_1"/>
    <property type="match status" value="1"/>
</dbReference>
<dbReference type="FunCoup" id="G4YL64">
    <property type="interactions" value="425"/>
</dbReference>
<dbReference type="EC" id="3.6.4.13" evidence="1"/>
<dbReference type="PROSITE" id="PS51194">
    <property type="entry name" value="HELICASE_CTER"/>
    <property type="match status" value="1"/>
</dbReference>
<feature type="region of interest" description="Disordered" evidence="8">
    <location>
        <begin position="1"/>
        <end position="24"/>
    </location>
</feature>
<dbReference type="InterPro" id="IPR011545">
    <property type="entry name" value="DEAD/DEAH_box_helicase_dom"/>
</dbReference>
<evidence type="ECO:0000256" key="4">
    <source>
        <dbReference type="ARBA" id="ARBA00022806"/>
    </source>
</evidence>
<organism evidence="12 13">
    <name type="scientific">Phytophthora sojae (strain P6497)</name>
    <name type="common">Soybean stem and root rot agent</name>
    <name type="synonym">Phytophthora megasperma f. sp. glycines</name>
    <dbReference type="NCBI Taxonomy" id="1094619"/>
    <lineage>
        <taxon>Eukaryota</taxon>
        <taxon>Sar</taxon>
        <taxon>Stramenopiles</taxon>
        <taxon>Oomycota</taxon>
        <taxon>Peronosporomycetes</taxon>
        <taxon>Peronosporales</taxon>
        <taxon>Peronosporaceae</taxon>
        <taxon>Phytophthora</taxon>
    </lineage>
</organism>
<dbReference type="Gene3D" id="3.40.50.300">
    <property type="entry name" value="P-loop containing nucleotide triphosphate hydrolases"/>
    <property type="match status" value="2"/>
</dbReference>
<evidence type="ECO:0000313" key="13">
    <source>
        <dbReference type="Proteomes" id="UP000002640"/>
    </source>
</evidence>
<evidence type="ECO:0000256" key="3">
    <source>
        <dbReference type="ARBA" id="ARBA00022801"/>
    </source>
</evidence>
<keyword evidence="3 7" id="KW-0378">Hydrolase</keyword>
<feature type="short sequence motif" description="Q motif" evidence="6">
    <location>
        <begin position="84"/>
        <end position="112"/>
    </location>
</feature>
<keyword evidence="13" id="KW-1185">Reference proteome</keyword>
<evidence type="ECO:0000256" key="5">
    <source>
        <dbReference type="ARBA" id="ARBA00022840"/>
    </source>
</evidence>
<dbReference type="GO" id="GO:0005524">
    <property type="term" value="F:ATP binding"/>
    <property type="evidence" value="ECO:0007669"/>
    <property type="project" value="UniProtKB-KW"/>
</dbReference>
<keyword evidence="5 7" id="KW-0067">ATP-binding</keyword>
<dbReference type="InterPro" id="IPR001650">
    <property type="entry name" value="Helicase_C-like"/>
</dbReference>
<proteinExistence type="inferred from homology"/>
<dbReference type="SMART" id="SM00490">
    <property type="entry name" value="HELICc"/>
    <property type="match status" value="1"/>
</dbReference>
<dbReference type="SMR" id="G4YL64"/>
<dbReference type="Pfam" id="PF00270">
    <property type="entry name" value="DEAD"/>
    <property type="match status" value="1"/>
</dbReference>
<dbReference type="PROSITE" id="PS51195">
    <property type="entry name" value="Q_MOTIF"/>
    <property type="match status" value="1"/>
</dbReference>
<name>G4YL64_PHYSP</name>
<evidence type="ECO:0000256" key="1">
    <source>
        <dbReference type="ARBA" id="ARBA00012552"/>
    </source>
</evidence>
<keyword evidence="4 7" id="KW-0347">Helicase</keyword>
<feature type="domain" description="Helicase C-terminal" evidence="10">
    <location>
        <begin position="360"/>
        <end position="506"/>
    </location>
</feature>
<dbReference type="Pfam" id="PF00271">
    <property type="entry name" value="Helicase_C"/>
    <property type="match status" value="1"/>
</dbReference>
<feature type="region of interest" description="Disordered" evidence="8">
    <location>
        <begin position="503"/>
        <end position="526"/>
    </location>
</feature>
<keyword evidence="2 7" id="KW-0547">Nucleotide-binding</keyword>
<dbReference type="InterPro" id="IPR014001">
    <property type="entry name" value="Helicase_ATP-bd"/>
</dbReference>
<dbReference type="InterPro" id="IPR027417">
    <property type="entry name" value="P-loop_NTPase"/>
</dbReference>
<gene>
    <name evidence="12" type="ORF">PHYSODRAFT_538125</name>
</gene>
<dbReference type="RefSeq" id="XP_009517254.1">
    <property type="nucleotide sequence ID" value="XM_009518959.1"/>
</dbReference>
<comment type="similarity">
    <text evidence="7">Belongs to the DEAD box helicase family.</text>
</comment>
<dbReference type="Proteomes" id="UP000002640">
    <property type="component" value="Unassembled WGS sequence"/>
</dbReference>
<dbReference type="EMBL" id="JH159151">
    <property type="protein sequence ID" value="EGZ29979.1"/>
    <property type="molecule type" value="Genomic_DNA"/>
</dbReference>
<evidence type="ECO:0000256" key="7">
    <source>
        <dbReference type="RuleBase" id="RU000492"/>
    </source>
</evidence>